<dbReference type="GO" id="GO:0003677">
    <property type="term" value="F:DNA binding"/>
    <property type="evidence" value="ECO:0007669"/>
    <property type="project" value="UniProtKB-KW"/>
</dbReference>
<organism evidence="3 4">
    <name type="scientific">Desulfosporosinus hippei DSM 8344</name>
    <dbReference type="NCBI Taxonomy" id="1121419"/>
    <lineage>
        <taxon>Bacteria</taxon>
        <taxon>Bacillati</taxon>
        <taxon>Bacillota</taxon>
        <taxon>Clostridia</taxon>
        <taxon>Eubacteriales</taxon>
        <taxon>Desulfitobacteriaceae</taxon>
        <taxon>Desulfosporosinus</taxon>
    </lineage>
</organism>
<protein>
    <submittedName>
        <fullName evidence="3">Transcriptional regulator, contains XRE-family HTH domain</fullName>
    </submittedName>
</protein>
<evidence type="ECO:0000259" key="2">
    <source>
        <dbReference type="PROSITE" id="PS50943"/>
    </source>
</evidence>
<dbReference type="Proteomes" id="UP000198656">
    <property type="component" value="Unassembled WGS sequence"/>
</dbReference>
<dbReference type="InterPro" id="IPR013096">
    <property type="entry name" value="Cupin_2"/>
</dbReference>
<keyword evidence="4" id="KW-1185">Reference proteome</keyword>
<accession>A0A1G8FEL2</accession>
<keyword evidence="1" id="KW-0238">DNA-binding</keyword>
<gene>
    <name evidence="3" type="ORF">SAMN05443529_11963</name>
</gene>
<dbReference type="InterPro" id="IPR011051">
    <property type="entry name" value="RmlC_Cupin_sf"/>
</dbReference>
<dbReference type="PANTHER" id="PTHR46797:SF2">
    <property type="entry name" value="TRANSCRIPTIONAL REGULATOR"/>
    <property type="match status" value="1"/>
</dbReference>
<evidence type="ECO:0000256" key="1">
    <source>
        <dbReference type="ARBA" id="ARBA00023125"/>
    </source>
</evidence>
<dbReference type="Gene3D" id="2.60.120.10">
    <property type="entry name" value="Jelly Rolls"/>
    <property type="match status" value="1"/>
</dbReference>
<reference evidence="4" key="1">
    <citation type="submission" date="2016-10" db="EMBL/GenBank/DDBJ databases">
        <authorList>
            <person name="Varghese N."/>
            <person name="Submissions S."/>
        </authorList>
    </citation>
    <scope>NUCLEOTIDE SEQUENCE [LARGE SCALE GENOMIC DNA]</scope>
    <source>
        <strain evidence="4">DSM 8344</strain>
    </source>
</reference>
<dbReference type="EMBL" id="FNCP01000019">
    <property type="protein sequence ID" value="SDH80449.1"/>
    <property type="molecule type" value="Genomic_DNA"/>
</dbReference>
<dbReference type="PANTHER" id="PTHR46797">
    <property type="entry name" value="HTH-TYPE TRANSCRIPTIONAL REGULATOR"/>
    <property type="match status" value="1"/>
</dbReference>
<dbReference type="OrthoDB" id="9814553at2"/>
<dbReference type="CDD" id="cd02209">
    <property type="entry name" value="cupin_XRE_C"/>
    <property type="match status" value="1"/>
</dbReference>
<dbReference type="SUPFAM" id="SSF51182">
    <property type="entry name" value="RmlC-like cupins"/>
    <property type="match status" value="1"/>
</dbReference>
<evidence type="ECO:0000313" key="4">
    <source>
        <dbReference type="Proteomes" id="UP000198656"/>
    </source>
</evidence>
<dbReference type="CDD" id="cd00093">
    <property type="entry name" value="HTH_XRE"/>
    <property type="match status" value="1"/>
</dbReference>
<dbReference type="InterPro" id="IPR050807">
    <property type="entry name" value="TransReg_Diox_bact_type"/>
</dbReference>
<evidence type="ECO:0000313" key="3">
    <source>
        <dbReference type="EMBL" id="SDH80449.1"/>
    </source>
</evidence>
<name>A0A1G8FEL2_9FIRM</name>
<feature type="domain" description="HTH cro/C1-type" evidence="2">
    <location>
        <begin position="7"/>
        <end position="61"/>
    </location>
</feature>
<dbReference type="PROSITE" id="PS50943">
    <property type="entry name" value="HTH_CROC1"/>
    <property type="match status" value="1"/>
</dbReference>
<sequence>MSIGPKIKAFRQELNLTIPQLADMTGLSRGFISQVENDKVSLSLDSLQKMAIALKVPVRNFLAEEPFPPELVPKNARPKIKFGNEPELEILSAPFGRQLQILMVELPPGYQAGNCAHTHDGEEWIMVVSGKVKVIQGDFSAILEEGDSIHWDGSYPHLCQNAAGVPAKVIVALTPPAMLPLSKTE</sequence>
<dbReference type="InterPro" id="IPR001387">
    <property type="entry name" value="Cro/C1-type_HTH"/>
</dbReference>
<dbReference type="AlphaFoldDB" id="A0A1G8FEL2"/>
<dbReference type="GO" id="GO:0003700">
    <property type="term" value="F:DNA-binding transcription factor activity"/>
    <property type="evidence" value="ECO:0007669"/>
    <property type="project" value="TreeGrafter"/>
</dbReference>
<dbReference type="GO" id="GO:0005829">
    <property type="term" value="C:cytosol"/>
    <property type="evidence" value="ECO:0007669"/>
    <property type="project" value="TreeGrafter"/>
</dbReference>
<dbReference type="InterPro" id="IPR014710">
    <property type="entry name" value="RmlC-like_jellyroll"/>
</dbReference>
<dbReference type="RefSeq" id="WP_092334619.1">
    <property type="nucleotide sequence ID" value="NZ_FNCP01000019.1"/>
</dbReference>
<proteinExistence type="predicted"/>
<dbReference type="Pfam" id="PF07883">
    <property type="entry name" value="Cupin_2"/>
    <property type="match status" value="1"/>
</dbReference>
<dbReference type="SUPFAM" id="SSF47413">
    <property type="entry name" value="lambda repressor-like DNA-binding domains"/>
    <property type="match status" value="1"/>
</dbReference>
<dbReference type="Pfam" id="PF01381">
    <property type="entry name" value="HTH_3"/>
    <property type="match status" value="1"/>
</dbReference>
<dbReference type="Gene3D" id="1.10.260.40">
    <property type="entry name" value="lambda repressor-like DNA-binding domains"/>
    <property type="match status" value="1"/>
</dbReference>
<dbReference type="SMART" id="SM00530">
    <property type="entry name" value="HTH_XRE"/>
    <property type="match status" value="1"/>
</dbReference>
<dbReference type="InterPro" id="IPR010982">
    <property type="entry name" value="Lambda_DNA-bd_dom_sf"/>
</dbReference>
<dbReference type="STRING" id="1121419.SAMN05443529_11963"/>